<dbReference type="GO" id="GO:0004452">
    <property type="term" value="F:isopentenyl-diphosphate delta-isomerase activity"/>
    <property type="evidence" value="ECO:0007669"/>
    <property type="project" value="TreeGrafter"/>
</dbReference>
<evidence type="ECO:0000259" key="1">
    <source>
        <dbReference type="PROSITE" id="PS51462"/>
    </source>
</evidence>
<keyword evidence="3" id="KW-1185">Reference proteome</keyword>
<reference evidence="2 3" key="1">
    <citation type="submission" date="2019-07" db="EMBL/GenBank/DDBJ databases">
        <authorList>
            <person name="Kim J.K."/>
            <person name="Cheong H.-M."/>
            <person name="Choi Y."/>
            <person name="Hwang K.J."/>
            <person name="Lee S."/>
            <person name="Choi C."/>
        </authorList>
    </citation>
    <scope>NUCLEOTIDE SEQUENCE [LARGE SCALE GENOMIC DNA]</scope>
    <source>
        <strain evidence="2 3">KS 22</strain>
    </source>
</reference>
<dbReference type="PANTHER" id="PTHR10885:SF20">
    <property type="entry name" value="NUDIX HYDROLASE DOMAIN-CONTAINING PROTEIN"/>
    <property type="match status" value="1"/>
</dbReference>
<dbReference type="Gene3D" id="3.90.79.10">
    <property type="entry name" value="Nucleoside Triphosphate Pyrophosphohydrolase"/>
    <property type="match status" value="1"/>
</dbReference>
<gene>
    <name evidence="2" type="ORF">FPL14_18635</name>
</gene>
<feature type="domain" description="Nudix hydrolase" evidence="1">
    <location>
        <begin position="28"/>
        <end position="175"/>
    </location>
</feature>
<dbReference type="KEGG" id="cchl:FPL14_18635"/>
<dbReference type="Proteomes" id="UP000515679">
    <property type="component" value="Chromosome"/>
</dbReference>
<dbReference type="Pfam" id="PF00293">
    <property type="entry name" value="NUDIX"/>
    <property type="match status" value="1"/>
</dbReference>
<dbReference type="RefSeq" id="WP_182299207.1">
    <property type="nucleotide sequence ID" value="NZ_CP041969.1"/>
</dbReference>
<dbReference type="InterPro" id="IPR000086">
    <property type="entry name" value="NUDIX_hydrolase_dom"/>
</dbReference>
<dbReference type="AlphaFoldDB" id="A0A7G5C194"/>
<name>A0A7G5C194_9BACL</name>
<dbReference type="PANTHER" id="PTHR10885">
    <property type="entry name" value="ISOPENTENYL-DIPHOSPHATE DELTA-ISOMERASE"/>
    <property type="match status" value="1"/>
</dbReference>
<accession>A0A7G5C194</accession>
<proteinExistence type="predicted"/>
<organism evidence="2 3">
    <name type="scientific">Cohnella cholangitidis</name>
    <dbReference type="NCBI Taxonomy" id="2598458"/>
    <lineage>
        <taxon>Bacteria</taxon>
        <taxon>Bacillati</taxon>
        <taxon>Bacillota</taxon>
        <taxon>Bacilli</taxon>
        <taxon>Bacillales</taxon>
        <taxon>Paenibacillaceae</taxon>
        <taxon>Cohnella</taxon>
    </lineage>
</organism>
<dbReference type="GO" id="GO:0005737">
    <property type="term" value="C:cytoplasm"/>
    <property type="evidence" value="ECO:0007669"/>
    <property type="project" value="TreeGrafter"/>
</dbReference>
<evidence type="ECO:0000313" key="3">
    <source>
        <dbReference type="Proteomes" id="UP000515679"/>
    </source>
</evidence>
<dbReference type="CDD" id="cd04692">
    <property type="entry name" value="NUDIX_Hydrolase"/>
    <property type="match status" value="1"/>
</dbReference>
<evidence type="ECO:0000313" key="2">
    <source>
        <dbReference type="EMBL" id="QMV42978.1"/>
    </source>
</evidence>
<dbReference type="SUPFAM" id="SSF55811">
    <property type="entry name" value="Nudix"/>
    <property type="match status" value="1"/>
</dbReference>
<protein>
    <submittedName>
        <fullName evidence="2">NUDIX domain-containing protein</fullName>
    </submittedName>
</protein>
<dbReference type="PROSITE" id="PS51462">
    <property type="entry name" value="NUDIX"/>
    <property type="match status" value="1"/>
</dbReference>
<dbReference type="EMBL" id="CP041969">
    <property type="protein sequence ID" value="QMV42978.1"/>
    <property type="molecule type" value="Genomic_DNA"/>
</dbReference>
<dbReference type="InterPro" id="IPR015797">
    <property type="entry name" value="NUDIX_hydrolase-like_dom_sf"/>
</dbReference>
<dbReference type="GO" id="GO:0009240">
    <property type="term" value="P:isopentenyl diphosphate biosynthetic process"/>
    <property type="evidence" value="ECO:0007669"/>
    <property type="project" value="TreeGrafter"/>
</dbReference>
<sequence>MAEMFDVYDEEGYWTGVAERSEVHRKGLWHKTVHCWLFRKDPNADGGSVSILFQMRAANKDTSPGCFDITVAGHLQAGETPQAVTRELEEELGVSVAFDRLREYGIVREYGIGNYHGVQLTDAEISHVFGLIIDKPLTDFRLQEEEVSGLYEADADMLIALMEGRLENLTARGVTLRSGKLQAAETVVARSSFVSRDFGYYVSVFKFLRDLH</sequence>